<feature type="domain" description="Starch synthase catalytic" evidence="9">
    <location>
        <begin position="2"/>
        <end position="255"/>
    </location>
</feature>
<dbReference type="EC" id="2.4.1.21" evidence="7"/>
<evidence type="ECO:0000259" key="9">
    <source>
        <dbReference type="Pfam" id="PF08323"/>
    </source>
</evidence>
<comment type="caution">
    <text evidence="10">The sequence shown here is derived from an EMBL/GenBank/DDBJ whole genome shotgun (WGS) entry which is preliminary data.</text>
</comment>
<name>A0A1G1ZLI7_9BACT</name>
<accession>A0A1G1ZLI7</accession>
<evidence type="ECO:0000259" key="8">
    <source>
        <dbReference type="Pfam" id="PF00534"/>
    </source>
</evidence>
<proteinExistence type="inferred from homology"/>
<organism evidence="10 11">
    <name type="scientific">Candidatus Harrisonbacteria bacterium RIFCSPLOWO2_01_FULL_44_18</name>
    <dbReference type="NCBI Taxonomy" id="1798407"/>
    <lineage>
        <taxon>Bacteria</taxon>
        <taxon>Candidatus Harrisoniibacteriota</taxon>
    </lineage>
</organism>
<feature type="domain" description="Glycosyl transferase family 1" evidence="8">
    <location>
        <begin position="301"/>
        <end position="467"/>
    </location>
</feature>
<evidence type="ECO:0000256" key="4">
    <source>
        <dbReference type="ARBA" id="ARBA00022676"/>
    </source>
</evidence>
<dbReference type="Pfam" id="PF08323">
    <property type="entry name" value="Glyco_transf_5"/>
    <property type="match status" value="1"/>
</dbReference>
<evidence type="ECO:0000256" key="7">
    <source>
        <dbReference type="HAMAP-Rule" id="MF_00484"/>
    </source>
</evidence>
<sequence>MKILFVAPEAAPFAKAGGLAEVMFALPRALKKNGHDVRVMIPRYAGIDLEKFNLEMELEGLQVPTDVEEEKENQPRYLTCNVRKYVPPEDAEEKNLPVFTYFLENLEYYEKRSNIYGYIDDAVRWALLCRGTLEFLRSSRWAPEIIVSSDWQTGFLPNYLRTAYKNDRQLKKTATVFIIHNLFFQGMFDHRYVPEMDFDDGQSSIPSFFNPRLLKVNGMRRGIMYSDIISTVSSTYSKEIMTKDYGEFLDDLLKERRARIYGVLNGIDYDDFNPRTDKHLTENYDDDSLEKRTANKLELQSRFGLAKDKDMPIVAIVSRLLEQKGLDLLFPVAESLLKELGFQLIITGAGEAKYMGFFKDLADRFPAQVGAHLIFDPVMPRAIYGGADMILIPSKFEPCGLAQMEAMRYGVIPIVRKTGGLADSVQNFDPKTQKGTGFVFKDFDSMAMTISLIRAFENYRNPAIWRKIQKNAMTKDFSWQKSAEEYEKIFGAAIDFRKHELE</sequence>
<evidence type="ECO:0000256" key="6">
    <source>
        <dbReference type="ARBA" id="ARBA00023056"/>
    </source>
</evidence>
<comment type="catalytic activity">
    <reaction evidence="1 7">
        <text>[(1-&gt;4)-alpha-D-glucosyl](n) + ADP-alpha-D-glucose = [(1-&gt;4)-alpha-D-glucosyl](n+1) + ADP + H(+)</text>
        <dbReference type="Rhea" id="RHEA:18189"/>
        <dbReference type="Rhea" id="RHEA-COMP:9584"/>
        <dbReference type="Rhea" id="RHEA-COMP:9587"/>
        <dbReference type="ChEBI" id="CHEBI:15378"/>
        <dbReference type="ChEBI" id="CHEBI:15444"/>
        <dbReference type="ChEBI" id="CHEBI:57498"/>
        <dbReference type="ChEBI" id="CHEBI:456216"/>
        <dbReference type="EC" id="2.4.1.21"/>
    </reaction>
</comment>
<dbReference type="InterPro" id="IPR001296">
    <property type="entry name" value="Glyco_trans_1"/>
</dbReference>
<feature type="binding site" evidence="7">
    <location>
        <position position="15"/>
    </location>
    <ligand>
        <name>ADP-alpha-D-glucose</name>
        <dbReference type="ChEBI" id="CHEBI:57498"/>
    </ligand>
</feature>
<dbReference type="SUPFAM" id="SSF53756">
    <property type="entry name" value="UDP-Glycosyltransferase/glycogen phosphorylase"/>
    <property type="match status" value="1"/>
</dbReference>
<evidence type="ECO:0000256" key="3">
    <source>
        <dbReference type="ARBA" id="ARBA00010281"/>
    </source>
</evidence>
<dbReference type="GO" id="GO:0004373">
    <property type="term" value="F:alpha-1,4-glucan glucosyltransferase (UDP-glucose donor) activity"/>
    <property type="evidence" value="ECO:0007669"/>
    <property type="project" value="InterPro"/>
</dbReference>
<gene>
    <name evidence="7" type="primary">glgA</name>
    <name evidence="10" type="ORF">A3A16_02985</name>
</gene>
<dbReference type="CDD" id="cd03791">
    <property type="entry name" value="GT5_Glycogen_synthase_DULL1-like"/>
    <property type="match status" value="1"/>
</dbReference>
<evidence type="ECO:0000256" key="5">
    <source>
        <dbReference type="ARBA" id="ARBA00022679"/>
    </source>
</evidence>
<comment type="function">
    <text evidence="2 7">Synthesizes alpha-1,4-glucan chains using ADP-glucose.</text>
</comment>
<dbReference type="EMBL" id="MHJJ01000011">
    <property type="protein sequence ID" value="OGY65414.1"/>
    <property type="molecule type" value="Genomic_DNA"/>
</dbReference>
<evidence type="ECO:0000313" key="11">
    <source>
        <dbReference type="Proteomes" id="UP000177942"/>
    </source>
</evidence>
<dbReference type="GO" id="GO:0009011">
    <property type="term" value="F:alpha-1,4-glucan glucosyltransferase (ADP-glucose donor) activity"/>
    <property type="evidence" value="ECO:0007669"/>
    <property type="project" value="UniProtKB-UniRule"/>
</dbReference>
<evidence type="ECO:0000313" key="10">
    <source>
        <dbReference type="EMBL" id="OGY65414.1"/>
    </source>
</evidence>
<comment type="similarity">
    <text evidence="3 7">Belongs to the glycosyltransferase 1 family. Bacterial/plant glycogen synthase subfamily.</text>
</comment>
<dbReference type="InterPro" id="IPR013534">
    <property type="entry name" value="Starch_synth_cat_dom"/>
</dbReference>
<dbReference type="Pfam" id="PF00534">
    <property type="entry name" value="Glycos_transf_1"/>
    <property type="match status" value="1"/>
</dbReference>
<keyword evidence="5 7" id="KW-0808">Transferase</keyword>
<evidence type="ECO:0000256" key="1">
    <source>
        <dbReference type="ARBA" id="ARBA00001478"/>
    </source>
</evidence>
<dbReference type="UniPathway" id="UPA00164"/>
<dbReference type="HAMAP" id="MF_00484">
    <property type="entry name" value="Glycogen_synth"/>
    <property type="match status" value="1"/>
</dbReference>
<dbReference type="Proteomes" id="UP000177942">
    <property type="component" value="Unassembled WGS sequence"/>
</dbReference>
<dbReference type="PANTHER" id="PTHR45825:SF11">
    <property type="entry name" value="ALPHA AMYLASE DOMAIN-CONTAINING PROTEIN"/>
    <property type="match status" value="1"/>
</dbReference>
<dbReference type="GO" id="GO:0005978">
    <property type="term" value="P:glycogen biosynthetic process"/>
    <property type="evidence" value="ECO:0007669"/>
    <property type="project" value="UniProtKB-UniRule"/>
</dbReference>
<comment type="pathway">
    <text evidence="7">Glycan biosynthesis; glycogen biosynthesis.</text>
</comment>
<dbReference type="InterPro" id="IPR011835">
    <property type="entry name" value="GS/SS"/>
</dbReference>
<reference evidence="10 11" key="1">
    <citation type="journal article" date="2016" name="Nat. Commun.">
        <title>Thousands of microbial genomes shed light on interconnected biogeochemical processes in an aquifer system.</title>
        <authorList>
            <person name="Anantharaman K."/>
            <person name="Brown C.T."/>
            <person name="Hug L.A."/>
            <person name="Sharon I."/>
            <person name="Castelle C.J."/>
            <person name="Probst A.J."/>
            <person name="Thomas B.C."/>
            <person name="Singh A."/>
            <person name="Wilkins M.J."/>
            <person name="Karaoz U."/>
            <person name="Brodie E.L."/>
            <person name="Williams K.H."/>
            <person name="Hubbard S.S."/>
            <person name="Banfield J.F."/>
        </authorList>
    </citation>
    <scope>NUCLEOTIDE SEQUENCE [LARGE SCALE GENOMIC DNA]</scope>
</reference>
<dbReference type="Gene3D" id="3.40.50.2000">
    <property type="entry name" value="Glycogen Phosphorylase B"/>
    <property type="match status" value="2"/>
</dbReference>
<dbReference type="NCBIfam" id="TIGR02095">
    <property type="entry name" value="glgA"/>
    <property type="match status" value="1"/>
</dbReference>
<keyword evidence="4 7" id="KW-0328">Glycosyltransferase</keyword>
<evidence type="ECO:0000256" key="2">
    <source>
        <dbReference type="ARBA" id="ARBA00002764"/>
    </source>
</evidence>
<dbReference type="STRING" id="1798407.A3A16_02985"/>
<dbReference type="AlphaFoldDB" id="A0A1G1ZLI7"/>
<dbReference type="PANTHER" id="PTHR45825">
    <property type="entry name" value="GRANULE-BOUND STARCH SYNTHASE 1, CHLOROPLASTIC/AMYLOPLASTIC"/>
    <property type="match status" value="1"/>
</dbReference>
<protein>
    <recommendedName>
        <fullName evidence="7">Glycogen synthase</fullName>
        <ecNumber evidence="7">2.4.1.21</ecNumber>
    </recommendedName>
    <alternativeName>
        <fullName evidence="7">Starch [bacterial glycogen] synthase</fullName>
    </alternativeName>
</protein>
<keyword evidence="6 7" id="KW-0320">Glycogen biosynthesis</keyword>